<feature type="transmembrane region" description="Helical" evidence="1">
    <location>
        <begin position="622"/>
        <end position="645"/>
    </location>
</feature>
<dbReference type="SUPFAM" id="SSF52317">
    <property type="entry name" value="Class I glutamine amidotransferase-like"/>
    <property type="match status" value="1"/>
</dbReference>
<accession>A0A2I2MAE1</accession>
<keyword evidence="1" id="KW-0812">Transmembrane</keyword>
<protein>
    <recommendedName>
        <fullName evidence="2">Aerotolerance regulator N-terminal domain-containing protein</fullName>
    </recommendedName>
</protein>
<dbReference type="NCBIfam" id="TIGR02226">
    <property type="entry name" value="two_anch"/>
    <property type="match status" value="1"/>
</dbReference>
<dbReference type="PANTHER" id="PTHR37464:SF1">
    <property type="entry name" value="BLL2463 PROTEIN"/>
    <property type="match status" value="1"/>
</dbReference>
<dbReference type="Proteomes" id="UP000490060">
    <property type="component" value="Unassembled WGS sequence"/>
</dbReference>
<dbReference type="InterPro" id="IPR024163">
    <property type="entry name" value="Aerotolerance_reg_N"/>
</dbReference>
<dbReference type="EMBL" id="OENE01000035">
    <property type="protein sequence ID" value="SOU89518.1"/>
    <property type="molecule type" value="Genomic_DNA"/>
</dbReference>
<gene>
    <name evidence="3" type="ORF">TNO010_400093</name>
</gene>
<dbReference type="AlphaFoldDB" id="A0A2I2MAE1"/>
<feature type="domain" description="Aerotolerance regulator N-terminal" evidence="2">
    <location>
        <begin position="1"/>
        <end position="76"/>
    </location>
</feature>
<dbReference type="InterPro" id="IPR011933">
    <property type="entry name" value="Double_TM_dom"/>
</dbReference>
<reference evidence="3 4" key="1">
    <citation type="submission" date="2017-11" db="EMBL/GenBank/DDBJ databases">
        <authorList>
            <person name="Duchaud E."/>
        </authorList>
    </citation>
    <scope>NUCLEOTIDE SEQUENCE [LARGE SCALE GENOMIC DNA]</scope>
    <source>
        <strain evidence="3 4">TNO010</strain>
    </source>
</reference>
<evidence type="ECO:0000313" key="4">
    <source>
        <dbReference type="Proteomes" id="UP000490060"/>
    </source>
</evidence>
<dbReference type="RefSeq" id="WP_172505745.1">
    <property type="nucleotide sequence ID" value="NZ_OENE01000035.1"/>
</dbReference>
<feature type="transmembrane region" description="Helical" evidence="1">
    <location>
        <begin position="6"/>
        <end position="24"/>
    </location>
</feature>
<dbReference type="InterPro" id="IPR029062">
    <property type="entry name" value="Class_I_gatase-like"/>
</dbReference>
<evidence type="ECO:0000256" key="1">
    <source>
        <dbReference type="SAM" id="Phobius"/>
    </source>
</evidence>
<organism evidence="3 4">
    <name type="scientific">Tenacibaculum finnmarkense genomovar ulcerans</name>
    <dbReference type="NCBI Taxonomy" id="2781388"/>
    <lineage>
        <taxon>Bacteria</taxon>
        <taxon>Pseudomonadati</taxon>
        <taxon>Bacteroidota</taxon>
        <taxon>Flavobacteriia</taxon>
        <taxon>Flavobacteriales</taxon>
        <taxon>Flavobacteriaceae</taxon>
        <taxon>Tenacibaculum</taxon>
        <taxon>Tenacibaculum finnmarkense</taxon>
    </lineage>
</organism>
<keyword evidence="1" id="KW-1133">Transmembrane helix</keyword>
<dbReference type="Pfam" id="PF07584">
    <property type="entry name" value="BatA"/>
    <property type="match status" value="1"/>
</dbReference>
<feature type="transmembrane region" description="Helical" evidence="1">
    <location>
        <begin position="56"/>
        <end position="78"/>
    </location>
</feature>
<dbReference type="PANTHER" id="PTHR37464">
    <property type="entry name" value="BLL2463 PROTEIN"/>
    <property type="match status" value="1"/>
</dbReference>
<sequence length="647" mass="74391">MQFKHPEILYFLVFLLIPILVHLFQLQRFEKVTFTNVAVLKKLVTQTRKSSRIKKWLILATRLLLLTALILAFAQPYFGNHKSDEQQHFFIYLDTSLSTNTAGEKGDLLQVSIQEIIENTSEKAHYSLLTNTNYFQHKTADELKDILLNVKNTAKKMALKTVFLKMSSELLKNKNSKNIIISDFQNIENTALNQLPENTNLVQLNPQEKNNISIDSIFINTSTTNNFDIEISIKNQGNAKKELPISLYNNDKLINKQVFSIAENDSKKVVFSIVNTADFLGKIELNFKDTYSFDNSFYFAINANSKIKILSIGKNTNFLKRIYSDDEFDFKALNTQNLNYNLIEKQHLIVLNEIDKLPETLIASLVDFSKKGGDLVIIPSKNAYISSYNNLLKQLKIGSINTTNNHQKNDSLKITTINYKHPLFKNVFEKEIKNFQYPFVKTAYNTAFKNANTMLSFENKRPFIQQVNTENSTVYFLASPLNKKASNFINSPLIVPVFYSIAKHSLQLSKSYYTIDTQNSIAINRVTSKNNILSISNTKNSFIPLQQALQNSVKITTNSQPLSAGFYQIKQQENVLKNMAFNYPKQESLLHFLNIKTLENKTISNSVKQTLINSNNEHKIQWLWKWFLLIAIVSLLVEILILKFFKP</sequence>
<evidence type="ECO:0000259" key="2">
    <source>
        <dbReference type="Pfam" id="PF07584"/>
    </source>
</evidence>
<name>A0A2I2MAE1_9FLAO</name>
<evidence type="ECO:0000313" key="3">
    <source>
        <dbReference type="EMBL" id="SOU89518.1"/>
    </source>
</evidence>
<keyword evidence="1" id="KW-0472">Membrane</keyword>
<proteinExistence type="predicted"/>